<evidence type="ECO:0000259" key="1">
    <source>
        <dbReference type="Pfam" id="PF06985"/>
    </source>
</evidence>
<keyword evidence="3" id="KW-1185">Reference proteome</keyword>
<feature type="domain" description="Heterokaryon incompatibility" evidence="1">
    <location>
        <begin position="193"/>
        <end position="344"/>
    </location>
</feature>
<dbReference type="PANTHER" id="PTHR33112">
    <property type="entry name" value="DOMAIN PROTEIN, PUTATIVE-RELATED"/>
    <property type="match status" value="1"/>
</dbReference>
<accession>A0A9P8W1T5</accession>
<sequence length="635" mass="70404">MEVEAVSDCENDLCAACLQFAKALSLRTKVLSLGISMNATTGFWPTSPGCRLCKIISDHLKESDSRTVPSKSLKLSYNVFAVHKSLSCLNIDTAQGYRVGCSVWSDIGSPAASSGLVATVPPLPSDNCPVSFGLIRSWIQGCLHNHESCKESMAGNFVNDEDGPQLPTRVLDICGADTGIISLVESKGLKAKFCALSYCWGNGQDNVLTTRENIKRRLAGIELQSLPQTFKDAIKVTREVGIRYLWVDSLCIIQGDRVDWAQEASRMVDVYQNAFLVIGASAASSPREGCFSKKVRSLAAVELPHYSSSGLRAGSLWLSIDSPTGPDEFPVYGILNSRGWALQEWHLARRMLHFMPDGISWHCKGLECGERKFLYFPQQRHFEWDHVLTDFSRRQLTYETDRLPALQGLADAYAETNADTYLFGTFESGLPAQLIWMFREELLSPQHVKNVPSWSWASKLGDKMFWSTRFSISPMGRHTCLQMKESGTLEVTGPLAHGTLSKSPINQASLSRESLFSAMVSSLRSFRKAPLQTLEASDGGFDPIGIAAMDEAYSGKVYLAFLAMSSWEQWEKYHVPQISTHPYVSEFQTQSRQLYWVLLLAPSETTTGCFSRIGIGLVHRDPDGIDASHTTTRII</sequence>
<dbReference type="Pfam" id="PF06985">
    <property type="entry name" value="HET"/>
    <property type="match status" value="1"/>
</dbReference>
<dbReference type="OrthoDB" id="47007at2759"/>
<dbReference type="AlphaFoldDB" id="A0A9P8W1T5"/>
<dbReference type="PANTHER" id="PTHR33112:SF16">
    <property type="entry name" value="HETEROKARYON INCOMPATIBILITY DOMAIN-CONTAINING PROTEIN"/>
    <property type="match status" value="1"/>
</dbReference>
<comment type="caution">
    <text evidence="2">The sequence shown here is derived from an EMBL/GenBank/DDBJ whole genome shotgun (WGS) entry which is preliminary data.</text>
</comment>
<organism evidence="2 3">
    <name type="scientific">Thelonectria olida</name>
    <dbReference type="NCBI Taxonomy" id="1576542"/>
    <lineage>
        <taxon>Eukaryota</taxon>
        <taxon>Fungi</taxon>
        <taxon>Dikarya</taxon>
        <taxon>Ascomycota</taxon>
        <taxon>Pezizomycotina</taxon>
        <taxon>Sordariomycetes</taxon>
        <taxon>Hypocreomycetidae</taxon>
        <taxon>Hypocreales</taxon>
        <taxon>Nectriaceae</taxon>
        <taxon>Thelonectria</taxon>
    </lineage>
</organism>
<protein>
    <submittedName>
        <fullName evidence="2">Heterokaryon incompatibility protein-domain-containing protein</fullName>
    </submittedName>
</protein>
<gene>
    <name evidence="2" type="ORF">B0T10DRAFT_77026</name>
</gene>
<name>A0A9P8W1T5_9HYPO</name>
<dbReference type="InterPro" id="IPR010730">
    <property type="entry name" value="HET"/>
</dbReference>
<dbReference type="Proteomes" id="UP000777438">
    <property type="component" value="Unassembled WGS sequence"/>
</dbReference>
<reference evidence="2 3" key="1">
    <citation type="journal article" date="2021" name="Nat. Commun.">
        <title>Genetic determinants of endophytism in the Arabidopsis root mycobiome.</title>
        <authorList>
            <person name="Mesny F."/>
            <person name="Miyauchi S."/>
            <person name="Thiergart T."/>
            <person name="Pickel B."/>
            <person name="Atanasova L."/>
            <person name="Karlsson M."/>
            <person name="Huettel B."/>
            <person name="Barry K.W."/>
            <person name="Haridas S."/>
            <person name="Chen C."/>
            <person name="Bauer D."/>
            <person name="Andreopoulos W."/>
            <person name="Pangilinan J."/>
            <person name="LaButti K."/>
            <person name="Riley R."/>
            <person name="Lipzen A."/>
            <person name="Clum A."/>
            <person name="Drula E."/>
            <person name="Henrissat B."/>
            <person name="Kohler A."/>
            <person name="Grigoriev I.V."/>
            <person name="Martin F.M."/>
            <person name="Hacquard S."/>
        </authorList>
    </citation>
    <scope>NUCLEOTIDE SEQUENCE [LARGE SCALE GENOMIC DNA]</scope>
    <source>
        <strain evidence="2 3">MPI-CAGE-CH-0241</strain>
    </source>
</reference>
<dbReference type="EMBL" id="JAGPYM010000015">
    <property type="protein sequence ID" value="KAH6887075.1"/>
    <property type="molecule type" value="Genomic_DNA"/>
</dbReference>
<evidence type="ECO:0000313" key="3">
    <source>
        <dbReference type="Proteomes" id="UP000777438"/>
    </source>
</evidence>
<proteinExistence type="predicted"/>
<evidence type="ECO:0000313" key="2">
    <source>
        <dbReference type="EMBL" id="KAH6887075.1"/>
    </source>
</evidence>